<dbReference type="AlphaFoldDB" id="A0A227J9S4"/>
<comment type="caution">
    <text evidence="1">The sequence shown here is derived from an EMBL/GenBank/DDBJ whole genome shotgun (WGS) entry which is preliminary data.</text>
</comment>
<reference evidence="1 2" key="1">
    <citation type="journal article" date="2017" name="Appl. Environ. Microbiol.">
        <title>Parallel evolution of two clades of a major Atlantic endemic Vibrio parahaemolyticus pathogen lineage by independent acquisition of related pathogenicity islands.</title>
        <authorList>
            <person name="Xu F."/>
            <person name="Gonzalez-Escalona N."/>
            <person name="Drees K.P."/>
            <person name="Sebra R.P."/>
            <person name="Cooper V.S."/>
            <person name="Jones S.H."/>
            <person name="Whistler C.A."/>
        </authorList>
    </citation>
    <scope>NUCLEOTIDE SEQUENCE [LARGE SCALE GENOMIC DNA]</scope>
    <source>
        <strain evidence="1 2">MAVP-3</strain>
    </source>
</reference>
<proteinExistence type="predicted"/>
<protein>
    <submittedName>
        <fullName evidence="1">Uncharacterized protein</fullName>
    </submittedName>
</protein>
<accession>A0A227J9S4</accession>
<organism evidence="1 2">
    <name type="scientific">Vibrio parahaemolyticus</name>
    <dbReference type="NCBI Taxonomy" id="670"/>
    <lineage>
        <taxon>Bacteria</taxon>
        <taxon>Pseudomonadati</taxon>
        <taxon>Pseudomonadota</taxon>
        <taxon>Gammaproteobacteria</taxon>
        <taxon>Vibrionales</taxon>
        <taxon>Vibrionaceae</taxon>
        <taxon>Vibrio</taxon>
    </lineage>
</organism>
<sequence length="20" mass="2406">MDVVKNMAHYVFCITLYQMV</sequence>
<feature type="non-terminal residue" evidence="1">
    <location>
        <position position="20"/>
    </location>
</feature>
<evidence type="ECO:0000313" key="1">
    <source>
        <dbReference type="EMBL" id="OXE31145.1"/>
    </source>
</evidence>
<dbReference type="EMBL" id="NIXT01001506">
    <property type="protein sequence ID" value="OXE31145.1"/>
    <property type="molecule type" value="Genomic_DNA"/>
</dbReference>
<name>A0A227J9S4_VIBPH</name>
<evidence type="ECO:0000313" key="2">
    <source>
        <dbReference type="Proteomes" id="UP000214596"/>
    </source>
</evidence>
<dbReference type="Proteomes" id="UP000214596">
    <property type="component" value="Unassembled WGS sequence"/>
</dbReference>
<gene>
    <name evidence="1" type="ORF">CA163_19605</name>
</gene>